<accession>A0A2S7WN09</accession>
<protein>
    <submittedName>
        <fullName evidence="1">Uncharacterized protein</fullName>
    </submittedName>
</protein>
<dbReference type="OrthoDB" id="894023at2"/>
<keyword evidence="2" id="KW-1185">Reference proteome</keyword>
<name>A0A2S7WN09_9FLAO</name>
<dbReference type="AlphaFoldDB" id="A0A2S7WN09"/>
<evidence type="ECO:0000313" key="1">
    <source>
        <dbReference type="EMBL" id="PQJ78969.1"/>
    </source>
</evidence>
<proteinExistence type="predicted"/>
<dbReference type="EMBL" id="MSCN01000001">
    <property type="protein sequence ID" value="PQJ78969.1"/>
    <property type="molecule type" value="Genomic_DNA"/>
</dbReference>
<evidence type="ECO:0000313" key="2">
    <source>
        <dbReference type="Proteomes" id="UP000238882"/>
    </source>
</evidence>
<gene>
    <name evidence="1" type="ORF">BTO18_07145</name>
</gene>
<sequence>MQEKFYKPDSLWEVYNINSKEEFYKKINLSPKFHGCVPEDIGNEFKTIEYLIVLSYHHAALLDEAVTKALVAIEIAIKLKAKQLDIPLKTESTAKSKARDKKLYKLIEEVLSKTGLQFLKPDFDRARSIRNSRVHKERHTFMGVIGYPIHNIRLFINLINVLFLNENDLKILTYKNNLFSEILPNFHNRPMILEFNDKRILISNILLFKYIKYDKTELLVLLAEPVLINTFNLLNENPSRNPLLLSFKNFTISKEKVIGLDQKGDKISINFTHKNENKIVYNKFISDKSKLSDINKSVYDSSVIGDAPWQMEKIMFDNSWY</sequence>
<dbReference type="RefSeq" id="WP_105015568.1">
    <property type="nucleotide sequence ID" value="NZ_MSCN01000001.1"/>
</dbReference>
<comment type="caution">
    <text evidence="1">The sequence shown here is derived from an EMBL/GenBank/DDBJ whole genome shotgun (WGS) entry which is preliminary data.</text>
</comment>
<reference evidence="1 2" key="1">
    <citation type="submission" date="2016-12" db="EMBL/GenBank/DDBJ databases">
        <title>Trade-off between light-utilization and light-protection in marine flavobacteria.</title>
        <authorList>
            <person name="Kumagai Y."/>
            <person name="Yoshizawa S."/>
            <person name="Kogure K."/>
            <person name="Iwasaki W."/>
        </authorList>
    </citation>
    <scope>NUCLEOTIDE SEQUENCE [LARGE SCALE GENOMIC DNA]</scope>
    <source>
        <strain evidence="1 2">NBRC 108759</strain>
    </source>
</reference>
<dbReference type="Proteomes" id="UP000238882">
    <property type="component" value="Unassembled WGS sequence"/>
</dbReference>
<organism evidence="1 2">
    <name type="scientific">Polaribacter porphyrae</name>
    <dbReference type="NCBI Taxonomy" id="1137780"/>
    <lineage>
        <taxon>Bacteria</taxon>
        <taxon>Pseudomonadati</taxon>
        <taxon>Bacteroidota</taxon>
        <taxon>Flavobacteriia</taxon>
        <taxon>Flavobacteriales</taxon>
        <taxon>Flavobacteriaceae</taxon>
    </lineage>
</organism>